<evidence type="ECO:0000313" key="5">
    <source>
        <dbReference type="Proteomes" id="UP001330827"/>
    </source>
</evidence>
<dbReference type="Gene3D" id="3.40.50.2000">
    <property type="entry name" value="Glycogen Phosphorylase B"/>
    <property type="match status" value="1"/>
</dbReference>
<feature type="compositionally biased region" description="Basic and acidic residues" evidence="2">
    <location>
        <begin position="58"/>
        <end position="74"/>
    </location>
</feature>
<dbReference type="RefSeq" id="WP_326589435.1">
    <property type="nucleotide sequence ID" value="NZ_CP109114.1"/>
</dbReference>
<dbReference type="Pfam" id="PF21036">
    <property type="entry name" value="EryCIII-like_N"/>
    <property type="match status" value="1"/>
</dbReference>
<keyword evidence="5" id="KW-1185">Reference proteome</keyword>
<reference evidence="4 5" key="1">
    <citation type="submission" date="2022-10" db="EMBL/GenBank/DDBJ databases">
        <title>The complete genomes of actinobacterial strains from the NBC collection.</title>
        <authorList>
            <person name="Joergensen T.S."/>
            <person name="Alvarez Arevalo M."/>
            <person name="Sterndorff E.B."/>
            <person name="Faurdal D."/>
            <person name="Vuksanovic O."/>
            <person name="Mourched A.-S."/>
            <person name="Charusanti P."/>
            <person name="Shaw S."/>
            <person name="Blin K."/>
            <person name="Weber T."/>
        </authorList>
    </citation>
    <scope>NUCLEOTIDE SEQUENCE [LARGE SCALE GENOMIC DNA]</scope>
    <source>
        <strain evidence="4 5">NBC 01769</strain>
    </source>
</reference>
<evidence type="ECO:0000313" key="4">
    <source>
        <dbReference type="EMBL" id="WSC11581.1"/>
    </source>
</evidence>
<feature type="domain" description="Erythromycin biosynthesis protein CIII-like N-terminal" evidence="3">
    <location>
        <begin position="22"/>
        <end position="56"/>
    </location>
</feature>
<gene>
    <name evidence="4" type="ORF">OIE64_00920</name>
</gene>
<evidence type="ECO:0000256" key="1">
    <source>
        <dbReference type="ARBA" id="ARBA00022679"/>
    </source>
</evidence>
<dbReference type="EMBL" id="CP109114">
    <property type="protein sequence ID" value="WSC11581.1"/>
    <property type="molecule type" value="Genomic_DNA"/>
</dbReference>
<sequence>MRVLIVPFPWKTHVFNLVPLAWSLQTAGHEVRVAGWPDLLDAVTGAGLLGVGVGPGESGREREAGDRRQQRERGAAPPVPGGGAAGAGASIRSSTYGPGASGWAGSRPRGSSRTWCCRRPAGRTTP</sequence>
<evidence type="ECO:0000259" key="3">
    <source>
        <dbReference type="Pfam" id="PF21036"/>
    </source>
</evidence>
<keyword evidence="1" id="KW-0808">Transferase</keyword>
<protein>
    <recommendedName>
        <fullName evidence="3">Erythromycin biosynthesis protein CIII-like N-terminal domain-containing protein</fullName>
    </recommendedName>
</protein>
<accession>A0ABZ1FWQ8</accession>
<name>A0ABZ1FWQ8_9ACTN</name>
<evidence type="ECO:0000256" key="2">
    <source>
        <dbReference type="SAM" id="MobiDB-lite"/>
    </source>
</evidence>
<proteinExistence type="predicted"/>
<feature type="region of interest" description="Disordered" evidence="2">
    <location>
        <begin position="51"/>
        <end position="126"/>
    </location>
</feature>
<dbReference type="SUPFAM" id="SSF53756">
    <property type="entry name" value="UDP-Glycosyltransferase/glycogen phosphorylase"/>
    <property type="match status" value="1"/>
</dbReference>
<dbReference type="InterPro" id="IPR048284">
    <property type="entry name" value="EryCIII-like_N"/>
</dbReference>
<organism evidence="4 5">
    <name type="scientific">Streptomyces brevispora</name>
    <dbReference type="NCBI Taxonomy" id="887462"/>
    <lineage>
        <taxon>Bacteria</taxon>
        <taxon>Bacillati</taxon>
        <taxon>Actinomycetota</taxon>
        <taxon>Actinomycetes</taxon>
        <taxon>Kitasatosporales</taxon>
        <taxon>Streptomycetaceae</taxon>
        <taxon>Streptomyces</taxon>
    </lineage>
</organism>
<dbReference type="Proteomes" id="UP001330827">
    <property type="component" value="Chromosome"/>
</dbReference>